<dbReference type="Proteomes" id="UP000663851">
    <property type="component" value="Unassembled WGS sequence"/>
</dbReference>
<dbReference type="EMBL" id="CAJOBQ010002147">
    <property type="protein sequence ID" value="CAF4542006.1"/>
    <property type="molecule type" value="Genomic_DNA"/>
</dbReference>
<sequence>MFRTIPLDLLSTSNLNESNFDHLPKILFIGETGAGKSTFMNYLYNYFNKGELNNLKNTIPCKYHPIITEEFSHYELNINDNTQSKTNDCTRYIFAD</sequence>
<dbReference type="InterPro" id="IPR025662">
    <property type="entry name" value="Sigma_54_int_dom_ATP-bd_1"/>
</dbReference>
<reference evidence="3" key="1">
    <citation type="submission" date="2021-02" db="EMBL/GenBank/DDBJ databases">
        <authorList>
            <person name="Nowell W R."/>
        </authorList>
    </citation>
    <scope>NUCLEOTIDE SEQUENCE</scope>
</reference>
<dbReference type="Proteomes" id="UP000663833">
    <property type="component" value="Unassembled WGS sequence"/>
</dbReference>
<dbReference type="Proteomes" id="UP000663825">
    <property type="component" value="Unassembled WGS sequence"/>
</dbReference>
<evidence type="ECO:0000313" key="5">
    <source>
        <dbReference type="EMBL" id="CAF4542006.1"/>
    </source>
</evidence>
<dbReference type="InterPro" id="IPR027417">
    <property type="entry name" value="P-loop_NTPase"/>
</dbReference>
<dbReference type="Proteomes" id="UP000663838">
    <property type="component" value="Unassembled WGS sequence"/>
</dbReference>
<evidence type="ECO:0000313" key="1">
    <source>
        <dbReference type="EMBL" id="CAF2990922.1"/>
    </source>
</evidence>
<dbReference type="Proteomes" id="UP000663869">
    <property type="component" value="Unassembled WGS sequence"/>
</dbReference>
<dbReference type="OrthoDB" id="2386367at2759"/>
<dbReference type="EMBL" id="CAJOBR010004058">
    <property type="protein sequence ID" value="CAF4764889.1"/>
    <property type="molecule type" value="Genomic_DNA"/>
</dbReference>
<dbReference type="Gene3D" id="3.40.50.300">
    <property type="entry name" value="P-loop containing nucleotide triphosphate hydrolases"/>
    <property type="match status" value="1"/>
</dbReference>
<dbReference type="PANTHER" id="PTHR32046">
    <property type="entry name" value="G DOMAIN-CONTAINING PROTEIN"/>
    <property type="match status" value="1"/>
</dbReference>
<evidence type="ECO:0000313" key="9">
    <source>
        <dbReference type="Proteomes" id="UP000663833"/>
    </source>
</evidence>
<dbReference type="EMBL" id="CAJOBP010026965">
    <property type="protein sequence ID" value="CAF4617314.1"/>
    <property type="molecule type" value="Genomic_DNA"/>
</dbReference>
<dbReference type="PROSITE" id="PS00675">
    <property type="entry name" value="SIGMA54_INTERACT_1"/>
    <property type="match status" value="1"/>
</dbReference>
<evidence type="ECO:0000313" key="7">
    <source>
        <dbReference type="EMBL" id="CAF4764889.1"/>
    </source>
</evidence>
<dbReference type="Proteomes" id="UP000663862">
    <property type="component" value="Unassembled WGS sequence"/>
</dbReference>
<dbReference type="EMBL" id="CAJOBO010003562">
    <property type="protein sequence ID" value="CAF4496589.1"/>
    <property type="molecule type" value="Genomic_DNA"/>
</dbReference>
<evidence type="ECO:0000313" key="6">
    <source>
        <dbReference type="EMBL" id="CAF4617314.1"/>
    </source>
</evidence>
<dbReference type="AlphaFoldDB" id="A0A818A028"/>
<name>A0A818A028_9BILA</name>
<dbReference type="EMBL" id="CAJNYU010000035">
    <property type="protein sequence ID" value="CAF3323622.1"/>
    <property type="molecule type" value="Genomic_DNA"/>
</dbReference>
<evidence type="ECO:0000313" key="4">
    <source>
        <dbReference type="EMBL" id="CAF4496589.1"/>
    </source>
</evidence>
<evidence type="ECO:0000313" key="8">
    <source>
        <dbReference type="EMBL" id="CAF4845055.1"/>
    </source>
</evidence>
<dbReference type="EMBL" id="CAJOBS010003083">
    <property type="protein sequence ID" value="CAF4845055.1"/>
    <property type="molecule type" value="Genomic_DNA"/>
</dbReference>
<organism evidence="3 9">
    <name type="scientific">Rotaria socialis</name>
    <dbReference type="NCBI Taxonomy" id="392032"/>
    <lineage>
        <taxon>Eukaryota</taxon>
        <taxon>Metazoa</taxon>
        <taxon>Spiralia</taxon>
        <taxon>Gnathifera</taxon>
        <taxon>Rotifera</taxon>
        <taxon>Eurotatoria</taxon>
        <taxon>Bdelloidea</taxon>
        <taxon>Philodinida</taxon>
        <taxon>Philodinidae</taxon>
        <taxon>Rotaria</taxon>
    </lineage>
</organism>
<keyword evidence="10" id="KW-1185">Reference proteome</keyword>
<proteinExistence type="predicted"/>
<evidence type="ECO:0000313" key="3">
    <source>
        <dbReference type="EMBL" id="CAF3398456.1"/>
    </source>
</evidence>
<evidence type="ECO:0000313" key="2">
    <source>
        <dbReference type="EMBL" id="CAF3323622.1"/>
    </source>
</evidence>
<accession>A0A818A028</accession>
<dbReference type="EMBL" id="CAJNYD010002188">
    <property type="protein sequence ID" value="CAF3398456.1"/>
    <property type="molecule type" value="Genomic_DNA"/>
</dbReference>
<evidence type="ECO:0000313" key="10">
    <source>
        <dbReference type="Proteomes" id="UP000663873"/>
    </source>
</evidence>
<protein>
    <recommendedName>
        <fullName evidence="11">G domain-containing protein</fullName>
    </recommendedName>
</protein>
<gene>
    <name evidence="2" type="ORF">FME351_LOCUS1646</name>
    <name evidence="4" type="ORF">HFQ381_LOCUS27447</name>
    <name evidence="3" type="ORF">LUA448_LOCUS17342</name>
    <name evidence="7" type="ORF">QYT958_LOCUS21833</name>
    <name evidence="1" type="ORF">TIS948_LOCUS959</name>
    <name evidence="8" type="ORF">TOA249_LOCUS26408</name>
    <name evidence="5" type="ORF">TSG867_LOCUS24044</name>
    <name evidence="6" type="ORF">UJA718_LOCUS31823</name>
</gene>
<dbReference type="Proteomes" id="UP000663848">
    <property type="component" value="Unassembled WGS sequence"/>
</dbReference>
<dbReference type="SUPFAM" id="SSF52540">
    <property type="entry name" value="P-loop containing nucleoside triphosphate hydrolases"/>
    <property type="match status" value="1"/>
</dbReference>
<dbReference type="Proteomes" id="UP000663873">
    <property type="component" value="Unassembled WGS sequence"/>
</dbReference>
<evidence type="ECO:0008006" key="11">
    <source>
        <dbReference type="Google" id="ProtNLM"/>
    </source>
</evidence>
<dbReference type="EMBL" id="CAJNXB010000024">
    <property type="protein sequence ID" value="CAF2990922.1"/>
    <property type="molecule type" value="Genomic_DNA"/>
</dbReference>
<comment type="caution">
    <text evidence="3">The sequence shown here is derived from an EMBL/GenBank/DDBJ whole genome shotgun (WGS) entry which is preliminary data.</text>
</comment>